<evidence type="ECO:0000313" key="4">
    <source>
        <dbReference type="Proteomes" id="UP001221757"/>
    </source>
</evidence>
<keyword evidence="2" id="KW-1133">Transmembrane helix</keyword>
<feature type="non-terminal residue" evidence="3">
    <location>
        <position position="1"/>
    </location>
</feature>
<protein>
    <submittedName>
        <fullName evidence="3">Uncharacterized protein</fullName>
    </submittedName>
</protein>
<feature type="compositionally biased region" description="Low complexity" evidence="1">
    <location>
        <begin position="33"/>
        <end position="56"/>
    </location>
</feature>
<sequence>MTLPLTICQAPAAASHAVAQDRYTRIWGQGHKSPSPDTLSPSPPVLAAVPAASQSSGRNGFSLGGMACRVGMDMQVRTPGRTSLPANACRPLSHRRRSVHCSAKEDVETGTQRHAGWMGREGMEKCGSAPDTSLPWLPRLVLTLPAGDADNDNNVRHCHHHHHHRLHSRGDHGAKTTMCGQRGCTPRYVVDPTQLRVDALRWPSAFGLESVWVSWVIVAASLFSARFVVFSS</sequence>
<keyword evidence="2" id="KW-0472">Membrane</keyword>
<keyword evidence="4" id="KW-1185">Reference proteome</keyword>
<dbReference type="Proteomes" id="UP001221757">
    <property type="component" value="Unassembled WGS sequence"/>
</dbReference>
<keyword evidence="2" id="KW-0812">Transmembrane</keyword>
<dbReference type="EMBL" id="JARKIE010000526">
    <property type="protein sequence ID" value="KAJ7629898.1"/>
    <property type="molecule type" value="Genomic_DNA"/>
</dbReference>
<organism evidence="3 4">
    <name type="scientific">Mycena rosella</name>
    <name type="common">Pink bonnet</name>
    <name type="synonym">Agaricus rosellus</name>
    <dbReference type="NCBI Taxonomy" id="1033263"/>
    <lineage>
        <taxon>Eukaryota</taxon>
        <taxon>Fungi</taxon>
        <taxon>Dikarya</taxon>
        <taxon>Basidiomycota</taxon>
        <taxon>Agaricomycotina</taxon>
        <taxon>Agaricomycetes</taxon>
        <taxon>Agaricomycetidae</taxon>
        <taxon>Agaricales</taxon>
        <taxon>Marasmiineae</taxon>
        <taxon>Mycenaceae</taxon>
        <taxon>Mycena</taxon>
    </lineage>
</organism>
<gene>
    <name evidence="3" type="ORF">B0H17DRAFT_1150386</name>
</gene>
<evidence type="ECO:0000256" key="2">
    <source>
        <dbReference type="SAM" id="Phobius"/>
    </source>
</evidence>
<feature type="region of interest" description="Disordered" evidence="1">
    <location>
        <begin position="27"/>
        <end position="56"/>
    </location>
</feature>
<name>A0AAD7BSV0_MYCRO</name>
<proteinExistence type="predicted"/>
<reference evidence="3" key="1">
    <citation type="submission" date="2023-03" db="EMBL/GenBank/DDBJ databases">
        <title>Massive genome expansion in bonnet fungi (Mycena s.s.) driven by repeated elements and novel gene families across ecological guilds.</title>
        <authorList>
            <consortium name="Lawrence Berkeley National Laboratory"/>
            <person name="Harder C.B."/>
            <person name="Miyauchi S."/>
            <person name="Viragh M."/>
            <person name="Kuo A."/>
            <person name="Thoen E."/>
            <person name="Andreopoulos B."/>
            <person name="Lu D."/>
            <person name="Skrede I."/>
            <person name="Drula E."/>
            <person name="Henrissat B."/>
            <person name="Morin E."/>
            <person name="Kohler A."/>
            <person name="Barry K."/>
            <person name="LaButti K."/>
            <person name="Morin E."/>
            <person name="Salamov A."/>
            <person name="Lipzen A."/>
            <person name="Mereny Z."/>
            <person name="Hegedus B."/>
            <person name="Baldrian P."/>
            <person name="Stursova M."/>
            <person name="Weitz H."/>
            <person name="Taylor A."/>
            <person name="Grigoriev I.V."/>
            <person name="Nagy L.G."/>
            <person name="Martin F."/>
            <person name="Kauserud H."/>
        </authorList>
    </citation>
    <scope>NUCLEOTIDE SEQUENCE</scope>
    <source>
        <strain evidence="3">CBHHK067</strain>
    </source>
</reference>
<evidence type="ECO:0000256" key="1">
    <source>
        <dbReference type="SAM" id="MobiDB-lite"/>
    </source>
</evidence>
<comment type="caution">
    <text evidence="3">The sequence shown here is derived from an EMBL/GenBank/DDBJ whole genome shotgun (WGS) entry which is preliminary data.</text>
</comment>
<accession>A0AAD7BSV0</accession>
<dbReference type="AlphaFoldDB" id="A0AAD7BSV0"/>
<feature type="transmembrane region" description="Helical" evidence="2">
    <location>
        <begin position="211"/>
        <end position="229"/>
    </location>
</feature>
<evidence type="ECO:0000313" key="3">
    <source>
        <dbReference type="EMBL" id="KAJ7629898.1"/>
    </source>
</evidence>